<keyword evidence="1" id="KW-0472">Membrane</keyword>
<keyword evidence="1" id="KW-0812">Transmembrane</keyword>
<sequence>MGNLIGRCSRSNDPNCKRIRRLSIPFTANDLQDPFQSKNSTIASSFVPYNVDEKIFAGVAFLVIFAMAVMMMKNGKKGRRGVSYAKVLDADCESGFIPEDSIDSSTLLGHEGHH</sequence>
<dbReference type="Proteomes" id="UP000693970">
    <property type="component" value="Unassembled WGS sequence"/>
</dbReference>
<keyword evidence="3" id="KW-1185">Reference proteome</keyword>
<accession>A0A9K3PLX4</accession>
<proteinExistence type="predicted"/>
<gene>
    <name evidence="2" type="ORF">IV203_010941</name>
</gene>
<organism evidence="2 3">
    <name type="scientific">Nitzschia inconspicua</name>
    <dbReference type="NCBI Taxonomy" id="303405"/>
    <lineage>
        <taxon>Eukaryota</taxon>
        <taxon>Sar</taxon>
        <taxon>Stramenopiles</taxon>
        <taxon>Ochrophyta</taxon>
        <taxon>Bacillariophyta</taxon>
        <taxon>Bacillariophyceae</taxon>
        <taxon>Bacillariophycidae</taxon>
        <taxon>Bacillariales</taxon>
        <taxon>Bacillariaceae</taxon>
        <taxon>Nitzschia</taxon>
    </lineage>
</organism>
<name>A0A9K3PLX4_9STRA</name>
<keyword evidence="1" id="KW-1133">Transmembrane helix</keyword>
<dbReference type="EMBL" id="JAGRRH010000018">
    <property type="protein sequence ID" value="KAG7351581.1"/>
    <property type="molecule type" value="Genomic_DNA"/>
</dbReference>
<evidence type="ECO:0000256" key="1">
    <source>
        <dbReference type="SAM" id="Phobius"/>
    </source>
</evidence>
<reference evidence="2" key="2">
    <citation type="submission" date="2021-04" db="EMBL/GenBank/DDBJ databases">
        <authorList>
            <person name="Podell S."/>
        </authorList>
    </citation>
    <scope>NUCLEOTIDE SEQUENCE</scope>
    <source>
        <strain evidence="2">Hildebrandi</strain>
    </source>
</reference>
<dbReference type="AlphaFoldDB" id="A0A9K3PLX4"/>
<feature type="transmembrane region" description="Helical" evidence="1">
    <location>
        <begin position="55"/>
        <end position="72"/>
    </location>
</feature>
<evidence type="ECO:0000313" key="2">
    <source>
        <dbReference type="EMBL" id="KAG7351581.1"/>
    </source>
</evidence>
<protein>
    <submittedName>
        <fullName evidence="2">Uncharacterized protein</fullName>
    </submittedName>
</protein>
<evidence type="ECO:0000313" key="3">
    <source>
        <dbReference type="Proteomes" id="UP000693970"/>
    </source>
</evidence>
<comment type="caution">
    <text evidence="2">The sequence shown here is derived from an EMBL/GenBank/DDBJ whole genome shotgun (WGS) entry which is preliminary data.</text>
</comment>
<reference evidence="2" key="1">
    <citation type="journal article" date="2021" name="Sci. Rep.">
        <title>Diploid genomic architecture of Nitzschia inconspicua, an elite biomass production diatom.</title>
        <authorList>
            <person name="Oliver A."/>
            <person name="Podell S."/>
            <person name="Pinowska A."/>
            <person name="Traller J.C."/>
            <person name="Smith S.R."/>
            <person name="McClure R."/>
            <person name="Beliaev A."/>
            <person name="Bohutskyi P."/>
            <person name="Hill E.A."/>
            <person name="Rabines A."/>
            <person name="Zheng H."/>
            <person name="Allen L.Z."/>
            <person name="Kuo A."/>
            <person name="Grigoriev I.V."/>
            <person name="Allen A.E."/>
            <person name="Hazlebeck D."/>
            <person name="Allen E.E."/>
        </authorList>
    </citation>
    <scope>NUCLEOTIDE SEQUENCE</scope>
    <source>
        <strain evidence="2">Hildebrandi</strain>
    </source>
</reference>